<evidence type="ECO:0000313" key="2">
    <source>
        <dbReference type="Proteomes" id="UP000287651"/>
    </source>
</evidence>
<proteinExistence type="predicted"/>
<organism evidence="1 2">
    <name type="scientific">Ensete ventricosum</name>
    <name type="common">Abyssinian banana</name>
    <name type="synonym">Musa ensete</name>
    <dbReference type="NCBI Taxonomy" id="4639"/>
    <lineage>
        <taxon>Eukaryota</taxon>
        <taxon>Viridiplantae</taxon>
        <taxon>Streptophyta</taxon>
        <taxon>Embryophyta</taxon>
        <taxon>Tracheophyta</taxon>
        <taxon>Spermatophyta</taxon>
        <taxon>Magnoliopsida</taxon>
        <taxon>Liliopsida</taxon>
        <taxon>Zingiberales</taxon>
        <taxon>Musaceae</taxon>
        <taxon>Ensete</taxon>
    </lineage>
</organism>
<name>A0A426XM05_ENSVE</name>
<gene>
    <name evidence="1" type="ORF">B296_00030842</name>
</gene>
<reference evidence="1 2" key="1">
    <citation type="journal article" date="2014" name="Agronomy (Basel)">
        <title>A Draft Genome Sequence for Ensete ventricosum, the Drought-Tolerant Tree Against Hunger.</title>
        <authorList>
            <person name="Harrison J."/>
            <person name="Moore K.A."/>
            <person name="Paszkiewicz K."/>
            <person name="Jones T."/>
            <person name="Grant M."/>
            <person name="Ambacheew D."/>
            <person name="Muzemil S."/>
            <person name="Studholme D.J."/>
        </authorList>
    </citation>
    <scope>NUCLEOTIDE SEQUENCE [LARGE SCALE GENOMIC DNA]</scope>
</reference>
<dbReference type="EMBL" id="AMZH03019340">
    <property type="protein sequence ID" value="RRT40494.1"/>
    <property type="molecule type" value="Genomic_DNA"/>
</dbReference>
<dbReference type="Proteomes" id="UP000287651">
    <property type="component" value="Unassembled WGS sequence"/>
</dbReference>
<evidence type="ECO:0000313" key="1">
    <source>
        <dbReference type="EMBL" id="RRT40494.1"/>
    </source>
</evidence>
<accession>A0A426XM05</accession>
<comment type="caution">
    <text evidence="1">The sequence shown here is derived from an EMBL/GenBank/DDBJ whole genome shotgun (WGS) entry which is preliminary data.</text>
</comment>
<protein>
    <submittedName>
        <fullName evidence="1">Uncharacterized protein</fullName>
    </submittedName>
</protein>
<sequence length="69" mass="7298">MQALPIPTCSLHANVMPTSLAPTSGSPGRGRLRLLEAAPYGWPPLQRAWPRAATLVDGPGRSRSPLQVA</sequence>
<dbReference type="AlphaFoldDB" id="A0A426XM05"/>